<feature type="binding site" evidence="11">
    <location>
        <position position="152"/>
    </location>
    <ligand>
        <name>substrate</name>
    </ligand>
</feature>
<gene>
    <name evidence="11 13" type="primary">fni</name>
    <name evidence="13" type="ORF">GCM10009846_10520</name>
</gene>
<evidence type="ECO:0000313" key="13">
    <source>
        <dbReference type="EMBL" id="GAA2172471.1"/>
    </source>
</evidence>
<evidence type="ECO:0000256" key="2">
    <source>
        <dbReference type="ARBA" id="ARBA00022490"/>
    </source>
</evidence>
<organism evidence="13 14">
    <name type="scientific">Agrococcus versicolor</name>
    <dbReference type="NCBI Taxonomy" id="501482"/>
    <lineage>
        <taxon>Bacteria</taxon>
        <taxon>Bacillati</taxon>
        <taxon>Actinomycetota</taxon>
        <taxon>Actinomycetes</taxon>
        <taxon>Micrococcales</taxon>
        <taxon>Microbacteriaceae</taxon>
        <taxon>Agrococcus</taxon>
    </lineage>
</organism>
<feature type="binding site" evidence="11">
    <location>
        <position position="153"/>
    </location>
    <ligand>
        <name>Mg(2+)</name>
        <dbReference type="ChEBI" id="CHEBI:18420"/>
    </ligand>
</feature>
<evidence type="ECO:0000256" key="3">
    <source>
        <dbReference type="ARBA" id="ARBA00022630"/>
    </source>
</evidence>
<dbReference type="PANTHER" id="PTHR43665:SF1">
    <property type="entry name" value="ISOPENTENYL-DIPHOSPHATE DELTA-ISOMERASE"/>
    <property type="match status" value="1"/>
</dbReference>
<feature type="binding site" evidence="11">
    <location>
        <position position="214"/>
    </location>
    <ligand>
        <name>FMN</name>
        <dbReference type="ChEBI" id="CHEBI:58210"/>
    </ligand>
</feature>
<comment type="subcellular location">
    <subcellularLocation>
        <location evidence="11">Cytoplasm</location>
    </subcellularLocation>
</comment>
<comment type="similarity">
    <text evidence="11">Belongs to the IPP isomerase type 2 family.</text>
</comment>
<keyword evidence="2 11" id="KW-0963">Cytoplasm</keyword>
<evidence type="ECO:0000256" key="1">
    <source>
        <dbReference type="ARBA" id="ARBA00001917"/>
    </source>
</evidence>
<evidence type="ECO:0000256" key="4">
    <source>
        <dbReference type="ARBA" id="ARBA00022643"/>
    </source>
</evidence>
<dbReference type="EMBL" id="BAAAQT010000005">
    <property type="protein sequence ID" value="GAA2172471.1"/>
    <property type="molecule type" value="Genomic_DNA"/>
</dbReference>
<feature type="domain" description="FMN-dependent dehydrogenase" evidence="12">
    <location>
        <begin position="165"/>
        <end position="320"/>
    </location>
</feature>
<comment type="function">
    <text evidence="11">Involved in the biosynthesis of isoprenoids. Catalyzes the 1,3-allylic rearrangement of the homoallylic substrate isopentenyl (IPP) to its allylic isomer, dimethylallyl diphosphate (DMAPP).</text>
</comment>
<dbReference type="Gene3D" id="3.20.20.70">
    <property type="entry name" value="Aldolase class I"/>
    <property type="match status" value="1"/>
</dbReference>
<dbReference type="PIRSF" id="PIRSF003314">
    <property type="entry name" value="IPP_isomerase"/>
    <property type="match status" value="1"/>
</dbReference>
<protein>
    <recommendedName>
        <fullName evidence="11">Isopentenyl-diphosphate delta-isomerase</fullName>
        <shortName evidence="11">IPP isomerase</shortName>
        <ecNumber evidence="11">5.3.3.2</ecNumber>
    </recommendedName>
    <alternativeName>
        <fullName evidence="11">Isopentenyl diphosphate:dimethylallyl diphosphate isomerase</fullName>
    </alternativeName>
    <alternativeName>
        <fullName evidence="11">Isopentenyl pyrophosphate isomerase</fullName>
    </alternativeName>
    <alternativeName>
        <fullName evidence="11">Type 2 isopentenyl diphosphate isomerase</fullName>
        <shortName evidence="11">IDI-2</shortName>
    </alternativeName>
</protein>
<feature type="binding site" evidence="11">
    <location>
        <begin position="258"/>
        <end position="260"/>
    </location>
    <ligand>
        <name>FMN</name>
        <dbReference type="ChEBI" id="CHEBI:58210"/>
    </ligand>
</feature>
<keyword evidence="7 11" id="KW-0521">NADP</keyword>
<reference evidence="14" key="1">
    <citation type="journal article" date="2019" name="Int. J. Syst. Evol. Microbiol.">
        <title>The Global Catalogue of Microorganisms (GCM) 10K type strain sequencing project: providing services to taxonomists for standard genome sequencing and annotation.</title>
        <authorList>
            <consortium name="The Broad Institute Genomics Platform"/>
            <consortium name="The Broad Institute Genome Sequencing Center for Infectious Disease"/>
            <person name="Wu L."/>
            <person name="Ma J."/>
        </authorList>
    </citation>
    <scope>NUCLEOTIDE SEQUENCE [LARGE SCALE GENOMIC DNA]</scope>
    <source>
        <strain evidence="14">JCM 16026</strain>
    </source>
</reference>
<dbReference type="Proteomes" id="UP001501599">
    <property type="component" value="Unassembled WGS sequence"/>
</dbReference>
<keyword evidence="14" id="KW-1185">Reference proteome</keyword>
<evidence type="ECO:0000256" key="7">
    <source>
        <dbReference type="ARBA" id="ARBA00022857"/>
    </source>
</evidence>
<comment type="caution">
    <text evidence="11">Lacks conserved residue(s) required for the propagation of feature annotation.</text>
</comment>
<evidence type="ECO:0000256" key="6">
    <source>
        <dbReference type="ARBA" id="ARBA00022842"/>
    </source>
</evidence>
<comment type="caution">
    <text evidence="13">The sequence shown here is derived from an EMBL/GenBank/DDBJ whole genome shotgun (WGS) entry which is preliminary data.</text>
</comment>
<keyword evidence="4 11" id="KW-0288">FMN</keyword>
<feature type="binding site" evidence="11">
    <location>
        <position position="184"/>
    </location>
    <ligand>
        <name>FMN</name>
        <dbReference type="ChEBI" id="CHEBI:58210"/>
    </ligand>
</feature>
<comment type="cofactor">
    <cofactor evidence="11">
        <name>Mg(2+)</name>
        <dbReference type="ChEBI" id="CHEBI:18420"/>
    </cofactor>
</comment>
<dbReference type="PANTHER" id="PTHR43665">
    <property type="entry name" value="ISOPENTENYL-DIPHOSPHATE DELTA-ISOMERASE"/>
    <property type="match status" value="1"/>
</dbReference>
<dbReference type="SUPFAM" id="SSF51395">
    <property type="entry name" value="FMN-linked oxidoreductases"/>
    <property type="match status" value="1"/>
</dbReference>
<keyword evidence="6 11" id="KW-0460">Magnesium</keyword>
<dbReference type="Pfam" id="PF01070">
    <property type="entry name" value="FMN_dh"/>
    <property type="match status" value="1"/>
</dbReference>
<keyword evidence="9 11" id="KW-0413">Isomerase</keyword>
<evidence type="ECO:0000313" key="14">
    <source>
        <dbReference type="Proteomes" id="UP001501599"/>
    </source>
</evidence>
<feature type="binding site" evidence="11">
    <location>
        <begin position="279"/>
        <end position="280"/>
    </location>
    <ligand>
        <name>FMN</name>
        <dbReference type="ChEBI" id="CHEBI:58210"/>
    </ligand>
</feature>
<accession>A0ABP5MHS7</accession>
<evidence type="ECO:0000256" key="5">
    <source>
        <dbReference type="ARBA" id="ARBA00022723"/>
    </source>
</evidence>
<comment type="cofactor">
    <cofactor evidence="1 11">
        <name>FMN</name>
        <dbReference type="ChEBI" id="CHEBI:58210"/>
    </cofactor>
</comment>
<evidence type="ECO:0000259" key="12">
    <source>
        <dbReference type="Pfam" id="PF01070"/>
    </source>
</evidence>
<sequence length="359" mass="37791">MGERKDEHLRIALDHERARRGRPNDLDDVELVHHALDGIDPARVSLDVEVAGMRWTSPVYVNGMTGGTAHTGDVNRTLAIAAREADMPIASGSVSIALDDPSRAPWFRVLRDEHPDGFVLANVGADRSADDARRAVDLLRADALQVHLNAAQELVMPEGSTRFDTWAASIAAICEAVDVPVVVKEVGAGLSGRTVARLADLGVAVADVGGAGGTDFVRVENDRRVAGDYAYLAGWGLSTPACLLDAASAGLPLLASGGVRHPLDVVRALALGAQGVGVASRFLAIAVEDGEQALVDEMRRWRDHVRALLGLVGAASPADAVHADVLVRGRLRELAELRGLDVTSLARRRAQPAADGGTA</sequence>
<evidence type="ECO:0000256" key="11">
    <source>
        <dbReference type="HAMAP-Rule" id="MF_00354"/>
    </source>
</evidence>
<proteinExistence type="inferred from homology"/>
<comment type="cofactor">
    <cofactor evidence="11">
        <name>NADPH</name>
        <dbReference type="ChEBI" id="CHEBI:57783"/>
    </cofactor>
</comment>
<feature type="binding site" evidence="11">
    <location>
        <position position="93"/>
    </location>
    <ligand>
        <name>FMN</name>
        <dbReference type="ChEBI" id="CHEBI:58210"/>
    </ligand>
</feature>
<evidence type="ECO:0000256" key="10">
    <source>
        <dbReference type="ARBA" id="ARBA00025810"/>
    </source>
</evidence>
<dbReference type="HAMAP" id="MF_00354">
    <property type="entry name" value="Idi_2"/>
    <property type="match status" value="1"/>
</dbReference>
<name>A0ABP5MHS7_9MICO</name>
<evidence type="ECO:0000256" key="9">
    <source>
        <dbReference type="ARBA" id="ARBA00023235"/>
    </source>
</evidence>
<dbReference type="RefSeq" id="WP_344341205.1">
    <property type="nucleotide sequence ID" value="NZ_BAAAQT010000005.1"/>
</dbReference>
<comment type="subunit">
    <text evidence="10 11">Homooctamer. Dimer of tetramers.</text>
</comment>
<keyword evidence="8 11" id="KW-0414">Isoprene biosynthesis</keyword>
<dbReference type="InterPro" id="IPR013785">
    <property type="entry name" value="Aldolase_TIM"/>
</dbReference>
<dbReference type="EC" id="5.3.3.2" evidence="11"/>
<comment type="catalytic activity">
    <reaction evidence="11">
        <text>isopentenyl diphosphate = dimethylallyl diphosphate</text>
        <dbReference type="Rhea" id="RHEA:23284"/>
        <dbReference type="ChEBI" id="CHEBI:57623"/>
        <dbReference type="ChEBI" id="CHEBI:128769"/>
        <dbReference type="EC" id="5.3.3.2"/>
    </reaction>
</comment>
<keyword evidence="3 11" id="KW-0285">Flavoprotein</keyword>
<feature type="binding site" evidence="11">
    <location>
        <begin position="63"/>
        <end position="65"/>
    </location>
    <ligand>
        <name>FMN</name>
        <dbReference type="ChEBI" id="CHEBI:58210"/>
    </ligand>
</feature>
<evidence type="ECO:0000256" key="8">
    <source>
        <dbReference type="ARBA" id="ARBA00023229"/>
    </source>
</evidence>
<keyword evidence="5 11" id="KW-0479">Metal-binding</keyword>
<dbReference type="NCBIfam" id="TIGR02151">
    <property type="entry name" value="IPP_isom_2"/>
    <property type="match status" value="1"/>
</dbReference>
<dbReference type="InterPro" id="IPR011179">
    <property type="entry name" value="IPdP_isomerase"/>
</dbReference>
<dbReference type="InterPro" id="IPR000262">
    <property type="entry name" value="FMN-dep_DH"/>
</dbReference>
<feature type="binding site" evidence="11">
    <location>
        <position position="122"/>
    </location>
    <ligand>
        <name>FMN</name>
        <dbReference type="ChEBI" id="CHEBI:58210"/>
    </ligand>
</feature>
<feature type="binding site" evidence="11">
    <location>
        <begin position="4"/>
        <end position="5"/>
    </location>
    <ligand>
        <name>substrate</name>
    </ligand>
</feature>